<dbReference type="GO" id="GO:0030171">
    <property type="term" value="F:voltage-gated proton channel activity"/>
    <property type="evidence" value="ECO:0007669"/>
    <property type="project" value="InterPro"/>
</dbReference>
<keyword evidence="2" id="KW-0813">Transport</keyword>
<dbReference type="PANTHER" id="PTHR46480">
    <property type="entry name" value="F20B24.22"/>
    <property type="match status" value="1"/>
</dbReference>
<dbReference type="GO" id="GO:0005886">
    <property type="term" value="C:plasma membrane"/>
    <property type="evidence" value="ECO:0007669"/>
    <property type="project" value="UniProtKB-SubCell"/>
</dbReference>
<keyword evidence="10" id="KW-0175">Coiled coil</keyword>
<evidence type="ECO:0000256" key="5">
    <source>
        <dbReference type="ARBA" id="ARBA00022882"/>
    </source>
</evidence>
<dbReference type="STRING" id="1965070.A0A3S3P6F8"/>
<evidence type="ECO:0000256" key="2">
    <source>
        <dbReference type="ARBA" id="ARBA00022448"/>
    </source>
</evidence>
<protein>
    <submittedName>
        <fullName evidence="11">Voltage-gated hydrogen channel 1-like protein</fullName>
    </submittedName>
</protein>
<evidence type="ECO:0000256" key="7">
    <source>
        <dbReference type="ARBA" id="ARBA00023065"/>
    </source>
</evidence>
<dbReference type="PANTHER" id="PTHR46480:SF1">
    <property type="entry name" value="VOLTAGE-GATED HYDROGEN CHANNEL 1"/>
    <property type="match status" value="1"/>
</dbReference>
<evidence type="ECO:0000256" key="4">
    <source>
        <dbReference type="ARBA" id="ARBA00022692"/>
    </source>
</evidence>
<name>A0A3S3P6F8_9ACAR</name>
<dbReference type="GO" id="GO:0034702">
    <property type="term" value="C:monoatomic ion channel complex"/>
    <property type="evidence" value="ECO:0007669"/>
    <property type="project" value="UniProtKB-KW"/>
</dbReference>
<gene>
    <name evidence="11" type="ORF">B4U79_02294</name>
</gene>
<keyword evidence="9" id="KW-0407">Ion channel</keyword>
<comment type="subcellular location">
    <subcellularLocation>
        <location evidence="1">Cell membrane</location>
        <topology evidence="1">Multi-pass membrane protein</topology>
    </subcellularLocation>
</comment>
<comment type="caution">
    <text evidence="11">The sequence shown here is derived from an EMBL/GenBank/DDBJ whole genome shotgun (WGS) entry which is preliminary data.</text>
</comment>
<evidence type="ECO:0000256" key="10">
    <source>
        <dbReference type="SAM" id="Coils"/>
    </source>
</evidence>
<evidence type="ECO:0000256" key="9">
    <source>
        <dbReference type="ARBA" id="ARBA00023303"/>
    </source>
</evidence>
<sequence>MYALRIEFLKSKMEVFDAVVVFISFTIDIIFTSTHGKDLTASFIGDFIIVLRLWRIVRVVHGIVLSVTTPIEHNLEKEKRHREELETELQEVKNYVSALEDEILKLRGELQKHHIPVEISTVVKKVHTSSE</sequence>
<dbReference type="Proteomes" id="UP000285301">
    <property type="component" value="Unassembled WGS sequence"/>
</dbReference>
<feature type="coiled-coil region" evidence="10">
    <location>
        <begin position="75"/>
        <end position="109"/>
    </location>
</feature>
<keyword evidence="12" id="KW-1185">Reference proteome</keyword>
<evidence type="ECO:0000256" key="1">
    <source>
        <dbReference type="ARBA" id="ARBA00004651"/>
    </source>
</evidence>
<evidence type="ECO:0000256" key="3">
    <source>
        <dbReference type="ARBA" id="ARBA00022475"/>
    </source>
</evidence>
<evidence type="ECO:0000313" key="12">
    <source>
        <dbReference type="Proteomes" id="UP000285301"/>
    </source>
</evidence>
<reference evidence="11 12" key="1">
    <citation type="journal article" date="2018" name="Gigascience">
        <title>Genomes of trombidid mites reveal novel predicted allergens and laterally-transferred genes associated with secondary metabolism.</title>
        <authorList>
            <person name="Dong X."/>
            <person name="Chaisiri K."/>
            <person name="Xia D."/>
            <person name="Armstrong S.D."/>
            <person name="Fang Y."/>
            <person name="Donnelly M.J."/>
            <person name="Kadowaki T."/>
            <person name="McGarry J.W."/>
            <person name="Darby A.C."/>
            <person name="Makepeace B.L."/>
        </authorList>
    </citation>
    <scope>NUCLEOTIDE SEQUENCE [LARGE SCALE GENOMIC DNA]</scope>
    <source>
        <strain evidence="11">UoL-WK</strain>
    </source>
</reference>
<dbReference type="InterPro" id="IPR027359">
    <property type="entry name" value="Volt_channel_dom_sf"/>
</dbReference>
<dbReference type="Gene3D" id="1.20.120.350">
    <property type="entry name" value="Voltage-gated potassium channels. Chain C"/>
    <property type="match status" value="1"/>
</dbReference>
<evidence type="ECO:0000256" key="8">
    <source>
        <dbReference type="ARBA" id="ARBA00023136"/>
    </source>
</evidence>
<keyword evidence="4" id="KW-0812">Transmembrane</keyword>
<keyword evidence="8" id="KW-0472">Membrane</keyword>
<dbReference type="AlphaFoldDB" id="A0A3S3P6F8"/>
<keyword evidence="7" id="KW-0406">Ion transport</keyword>
<evidence type="ECO:0000256" key="6">
    <source>
        <dbReference type="ARBA" id="ARBA00022989"/>
    </source>
</evidence>
<proteinExistence type="predicted"/>
<dbReference type="EMBL" id="NCKU01000340">
    <property type="protein sequence ID" value="RWS15912.1"/>
    <property type="molecule type" value="Genomic_DNA"/>
</dbReference>
<evidence type="ECO:0000313" key="11">
    <source>
        <dbReference type="EMBL" id="RWS15912.1"/>
    </source>
</evidence>
<dbReference type="InterPro" id="IPR031846">
    <property type="entry name" value="Hvcn1"/>
</dbReference>
<dbReference type="OrthoDB" id="7780252at2759"/>
<keyword evidence="6" id="KW-1133">Transmembrane helix</keyword>
<accession>A0A3S3P6F8</accession>
<organism evidence="11 12">
    <name type="scientific">Dinothrombium tinctorium</name>
    <dbReference type="NCBI Taxonomy" id="1965070"/>
    <lineage>
        <taxon>Eukaryota</taxon>
        <taxon>Metazoa</taxon>
        <taxon>Ecdysozoa</taxon>
        <taxon>Arthropoda</taxon>
        <taxon>Chelicerata</taxon>
        <taxon>Arachnida</taxon>
        <taxon>Acari</taxon>
        <taxon>Acariformes</taxon>
        <taxon>Trombidiformes</taxon>
        <taxon>Prostigmata</taxon>
        <taxon>Anystina</taxon>
        <taxon>Parasitengona</taxon>
        <taxon>Trombidioidea</taxon>
        <taxon>Trombidiidae</taxon>
        <taxon>Dinothrombium</taxon>
    </lineage>
</organism>
<keyword evidence="3" id="KW-1003">Cell membrane</keyword>
<keyword evidence="5" id="KW-0851">Voltage-gated channel</keyword>